<sequence length="190" mass="20845">MTARKAGTDGEPASDHNEKPASISERRSRFRSLKTTSRKCTQMRCNNVTSESQAPRVLTHPGPFETAPWIAYAAMAICNNNGIKTVTLKRGDRVPLEASVIFVTDRTPESLVQEVREFEPTYTIFAGQSVSLSDYMPALISAVRNNRHAAIVVTRTDRLDHWLSIAGRDLVHVAVADPIGFFGDAMGGAE</sequence>
<protein>
    <submittedName>
        <fullName evidence="2">Uncharacterized protein</fullName>
    </submittedName>
</protein>
<name>B3PZX3_RHIE6</name>
<dbReference type="EMBL" id="CP001074">
    <property type="protein sequence ID" value="ACE92773.1"/>
    <property type="molecule type" value="Genomic_DNA"/>
</dbReference>
<gene>
    <name evidence="2" type="ordered locus">RHECIAT_CH0003835</name>
</gene>
<dbReference type="AlphaFoldDB" id="B3PZX3"/>
<feature type="compositionally biased region" description="Basic and acidic residues" evidence="1">
    <location>
        <begin position="13"/>
        <end position="27"/>
    </location>
</feature>
<reference evidence="2 3" key="1">
    <citation type="submission" date="2008-04" db="EMBL/GenBank/DDBJ databases">
        <title>Genome diversity and DNA divergence of Rhizobium etli.</title>
        <authorList>
            <person name="Gonzalez V."/>
            <person name="Acosta J.L."/>
            <person name="Santamaria R.I."/>
            <person name="Bustos P."/>
            <person name="Hernandez-Gonzalez I.L."/>
            <person name="Fernandez J.L."/>
            <person name="Diaz R."/>
            <person name="Flores M."/>
            <person name="Mora J."/>
            <person name="Palacios R."/>
            <person name="Davila G."/>
        </authorList>
    </citation>
    <scope>NUCLEOTIDE SEQUENCE [LARGE SCALE GENOMIC DNA]</scope>
    <source>
        <strain evidence="2 3">CIAT 652</strain>
    </source>
</reference>
<organism evidence="2 3">
    <name type="scientific">Rhizobium etli (strain CIAT 652)</name>
    <dbReference type="NCBI Taxonomy" id="491916"/>
    <lineage>
        <taxon>Bacteria</taxon>
        <taxon>Pseudomonadati</taxon>
        <taxon>Pseudomonadota</taxon>
        <taxon>Alphaproteobacteria</taxon>
        <taxon>Hyphomicrobiales</taxon>
        <taxon>Rhizobiaceae</taxon>
        <taxon>Rhizobium/Agrobacterium group</taxon>
        <taxon>Rhizobium</taxon>
    </lineage>
</organism>
<evidence type="ECO:0000313" key="3">
    <source>
        <dbReference type="Proteomes" id="UP000008817"/>
    </source>
</evidence>
<dbReference type="KEGG" id="rec:RHECIAT_CH0003835"/>
<accession>B3PZX3</accession>
<evidence type="ECO:0000313" key="2">
    <source>
        <dbReference type="EMBL" id="ACE92773.1"/>
    </source>
</evidence>
<dbReference type="Proteomes" id="UP000008817">
    <property type="component" value="Chromosome"/>
</dbReference>
<evidence type="ECO:0000256" key="1">
    <source>
        <dbReference type="SAM" id="MobiDB-lite"/>
    </source>
</evidence>
<proteinExistence type="predicted"/>
<feature type="region of interest" description="Disordered" evidence="1">
    <location>
        <begin position="1"/>
        <end position="36"/>
    </location>
</feature>
<dbReference type="HOGENOM" id="CLU_1426947_0_0_5"/>